<organism evidence="2 3">
    <name type="scientific">Araneus ventricosus</name>
    <name type="common">Orbweaver spider</name>
    <name type="synonym">Epeira ventricosa</name>
    <dbReference type="NCBI Taxonomy" id="182803"/>
    <lineage>
        <taxon>Eukaryota</taxon>
        <taxon>Metazoa</taxon>
        <taxon>Ecdysozoa</taxon>
        <taxon>Arthropoda</taxon>
        <taxon>Chelicerata</taxon>
        <taxon>Arachnida</taxon>
        <taxon>Araneae</taxon>
        <taxon>Araneomorphae</taxon>
        <taxon>Entelegynae</taxon>
        <taxon>Araneoidea</taxon>
        <taxon>Araneidae</taxon>
        <taxon>Araneus</taxon>
    </lineage>
</organism>
<feature type="region of interest" description="Disordered" evidence="1">
    <location>
        <begin position="81"/>
        <end position="112"/>
    </location>
</feature>
<sequence length="112" mass="12467">MLNSQPYASAQAAENRQKTQCLNVSEESEDRQITSNLSSPLDNLRHPLEQQLMDIMRTTMDGQDHYKGFINYNSNNMQSLSHVPGGGLRRRLSGEPLSVRCSGDLGAQSIDD</sequence>
<proteinExistence type="predicted"/>
<protein>
    <submittedName>
        <fullName evidence="2">Uncharacterized protein</fullName>
    </submittedName>
</protein>
<dbReference type="AlphaFoldDB" id="A0A4Y2E9F9"/>
<evidence type="ECO:0000256" key="1">
    <source>
        <dbReference type="SAM" id="MobiDB-lite"/>
    </source>
</evidence>
<evidence type="ECO:0000313" key="2">
    <source>
        <dbReference type="EMBL" id="GBM24648.1"/>
    </source>
</evidence>
<reference evidence="2 3" key="1">
    <citation type="journal article" date="2019" name="Sci. Rep.">
        <title>Orb-weaving spider Araneus ventricosus genome elucidates the spidroin gene catalogue.</title>
        <authorList>
            <person name="Kono N."/>
            <person name="Nakamura H."/>
            <person name="Ohtoshi R."/>
            <person name="Moran D.A.P."/>
            <person name="Shinohara A."/>
            <person name="Yoshida Y."/>
            <person name="Fujiwara M."/>
            <person name="Mori M."/>
            <person name="Tomita M."/>
            <person name="Arakawa K."/>
        </authorList>
    </citation>
    <scope>NUCLEOTIDE SEQUENCE [LARGE SCALE GENOMIC DNA]</scope>
</reference>
<evidence type="ECO:0000313" key="3">
    <source>
        <dbReference type="Proteomes" id="UP000499080"/>
    </source>
</evidence>
<dbReference type="Proteomes" id="UP000499080">
    <property type="component" value="Unassembled WGS sequence"/>
</dbReference>
<dbReference type="EMBL" id="BGPR01000523">
    <property type="protein sequence ID" value="GBM24648.1"/>
    <property type="molecule type" value="Genomic_DNA"/>
</dbReference>
<name>A0A4Y2E9F9_ARAVE</name>
<comment type="caution">
    <text evidence="2">The sequence shown here is derived from an EMBL/GenBank/DDBJ whole genome shotgun (WGS) entry which is preliminary data.</text>
</comment>
<feature type="region of interest" description="Disordered" evidence="1">
    <location>
        <begin position="1"/>
        <end position="45"/>
    </location>
</feature>
<keyword evidence="3" id="KW-1185">Reference proteome</keyword>
<feature type="compositionally biased region" description="Polar residues" evidence="1">
    <location>
        <begin position="1"/>
        <end position="25"/>
    </location>
</feature>
<dbReference type="OrthoDB" id="10491197at2759"/>
<accession>A0A4Y2E9F9</accession>
<gene>
    <name evidence="2" type="ORF">AVEN_144390_1</name>
</gene>